<comment type="caution">
    <text evidence="5">The sequence shown here is derived from an EMBL/GenBank/DDBJ whole genome shotgun (WGS) entry which is preliminary data.</text>
</comment>
<dbReference type="Pfam" id="PF14226">
    <property type="entry name" value="DIOX_N"/>
    <property type="match status" value="1"/>
</dbReference>
<reference evidence="5" key="1">
    <citation type="submission" date="2020-06" db="EMBL/GenBank/DDBJ databases">
        <authorList>
            <person name="Li T."/>
            <person name="Hu X."/>
            <person name="Zhang T."/>
            <person name="Song X."/>
            <person name="Zhang H."/>
            <person name="Dai N."/>
            <person name="Sheng W."/>
            <person name="Hou X."/>
            <person name="Wei L."/>
        </authorList>
    </citation>
    <scope>NUCLEOTIDE SEQUENCE</scope>
    <source>
        <strain evidence="5">KEN1</strain>
        <tissue evidence="5">Leaf</tissue>
    </source>
</reference>
<evidence type="ECO:0000256" key="1">
    <source>
        <dbReference type="ARBA" id="ARBA00022723"/>
    </source>
</evidence>
<evidence type="ECO:0000313" key="5">
    <source>
        <dbReference type="EMBL" id="KAL0457028.1"/>
    </source>
</evidence>
<dbReference type="PANTHER" id="PTHR10209">
    <property type="entry name" value="OXIDOREDUCTASE, 2OG-FE II OXYGENASE FAMILY PROTEIN"/>
    <property type="match status" value="1"/>
</dbReference>
<accession>A0AAW2XTS9</accession>
<dbReference type="EMBL" id="JACGWN010000003">
    <property type="protein sequence ID" value="KAL0457028.1"/>
    <property type="molecule type" value="Genomic_DNA"/>
</dbReference>
<feature type="domain" description="Non-haem dioxygenase N-terminal" evidence="4">
    <location>
        <begin position="69"/>
        <end position="125"/>
    </location>
</feature>
<dbReference type="GO" id="GO:0046872">
    <property type="term" value="F:metal ion binding"/>
    <property type="evidence" value="ECO:0007669"/>
    <property type="project" value="UniProtKB-KW"/>
</dbReference>
<reference evidence="5" key="2">
    <citation type="journal article" date="2024" name="Plant">
        <title>Genomic evolution and insights into agronomic trait innovations of Sesamum species.</title>
        <authorList>
            <person name="Miao H."/>
            <person name="Wang L."/>
            <person name="Qu L."/>
            <person name="Liu H."/>
            <person name="Sun Y."/>
            <person name="Le M."/>
            <person name="Wang Q."/>
            <person name="Wei S."/>
            <person name="Zheng Y."/>
            <person name="Lin W."/>
            <person name="Duan Y."/>
            <person name="Cao H."/>
            <person name="Xiong S."/>
            <person name="Wang X."/>
            <person name="Wei L."/>
            <person name="Li C."/>
            <person name="Ma Q."/>
            <person name="Ju M."/>
            <person name="Zhao R."/>
            <person name="Li G."/>
            <person name="Mu C."/>
            <person name="Tian Q."/>
            <person name="Mei H."/>
            <person name="Zhang T."/>
            <person name="Gao T."/>
            <person name="Zhang H."/>
        </authorList>
    </citation>
    <scope>NUCLEOTIDE SEQUENCE</scope>
    <source>
        <strain evidence="5">KEN1</strain>
    </source>
</reference>
<keyword evidence="2" id="KW-0560">Oxidoreductase</keyword>
<organism evidence="5">
    <name type="scientific">Sesamum latifolium</name>
    <dbReference type="NCBI Taxonomy" id="2727402"/>
    <lineage>
        <taxon>Eukaryota</taxon>
        <taxon>Viridiplantae</taxon>
        <taxon>Streptophyta</taxon>
        <taxon>Embryophyta</taxon>
        <taxon>Tracheophyta</taxon>
        <taxon>Spermatophyta</taxon>
        <taxon>Magnoliopsida</taxon>
        <taxon>eudicotyledons</taxon>
        <taxon>Gunneridae</taxon>
        <taxon>Pentapetalae</taxon>
        <taxon>asterids</taxon>
        <taxon>lamiids</taxon>
        <taxon>Lamiales</taxon>
        <taxon>Pedaliaceae</taxon>
        <taxon>Sesamum</taxon>
    </lineage>
</organism>
<dbReference type="PANTHER" id="PTHR10209:SF859">
    <property type="entry name" value="OS03G0690500 PROTEIN"/>
    <property type="match status" value="1"/>
</dbReference>
<dbReference type="InterPro" id="IPR026992">
    <property type="entry name" value="DIOX_N"/>
</dbReference>
<dbReference type="AlphaFoldDB" id="A0AAW2XTS9"/>
<evidence type="ECO:0000256" key="3">
    <source>
        <dbReference type="ARBA" id="ARBA00023004"/>
    </source>
</evidence>
<sequence length="138" mass="15312">MEAMMVAMDSAQSKLDRARELRAFDDTKAGVKGLVDAVVENVPQIFVLPHDDNMTKNGTGDTAKANFTVPVIDLQGVDQNDSTLHQEIVDRIRHASETWGFFQVVNHGIPVGVLEEMLRGVRRFNETRRGGEEAILHA</sequence>
<dbReference type="Gene3D" id="2.60.120.330">
    <property type="entry name" value="B-lactam Antibiotic, Isopenicillin N Synthase, Chain"/>
    <property type="match status" value="1"/>
</dbReference>
<gene>
    <name evidence="5" type="ORF">Slati_1042000</name>
</gene>
<dbReference type="SUPFAM" id="SSF51197">
    <property type="entry name" value="Clavaminate synthase-like"/>
    <property type="match status" value="1"/>
</dbReference>
<evidence type="ECO:0000256" key="2">
    <source>
        <dbReference type="ARBA" id="ARBA00023002"/>
    </source>
</evidence>
<evidence type="ECO:0000259" key="4">
    <source>
        <dbReference type="Pfam" id="PF14226"/>
    </source>
</evidence>
<name>A0AAW2XTS9_9LAMI</name>
<dbReference type="GO" id="GO:0016706">
    <property type="term" value="F:2-oxoglutarate-dependent dioxygenase activity"/>
    <property type="evidence" value="ECO:0007669"/>
    <property type="project" value="UniProtKB-ARBA"/>
</dbReference>
<protein>
    <submittedName>
        <fullName evidence="5">1-aminocyclopropane-1-carboxylate oxidase</fullName>
    </submittedName>
</protein>
<keyword evidence="3" id="KW-0408">Iron</keyword>
<proteinExistence type="predicted"/>
<keyword evidence="1" id="KW-0479">Metal-binding</keyword>
<dbReference type="InterPro" id="IPR027443">
    <property type="entry name" value="IPNS-like_sf"/>
</dbReference>